<comment type="caution">
    <text evidence="9">The sequence shown here is derived from an EMBL/GenBank/DDBJ whole genome shotgun (WGS) entry which is preliminary data.</text>
</comment>
<keyword evidence="5 8" id="KW-1133">Transmembrane helix</keyword>
<reference evidence="9" key="1">
    <citation type="submission" date="2022-02" db="EMBL/GenBank/DDBJ databases">
        <authorList>
            <person name="Henning P.M."/>
            <person name="McCubbin A.G."/>
            <person name="Shore J.S."/>
        </authorList>
    </citation>
    <scope>NUCLEOTIDE SEQUENCE</scope>
    <source>
        <strain evidence="9">F60SS</strain>
        <tissue evidence="9">Leaves</tissue>
    </source>
</reference>
<evidence type="ECO:0000313" key="9">
    <source>
        <dbReference type="EMBL" id="KAJ4830300.1"/>
    </source>
</evidence>
<keyword evidence="4 8" id="KW-0812">Transmembrane</keyword>
<keyword evidence="6 8" id="KW-0472">Membrane</keyword>
<keyword evidence="7" id="KW-0961">Cell wall biogenesis/degradation</keyword>
<protein>
    <recommendedName>
        <fullName evidence="11">Cellulose synthase-like protein G2</fullName>
    </recommendedName>
</protein>
<feature type="transmembrane region" description="Helical" evidence="8">
    <location>
        <begin position="328"/>
        <end position="352"/>
    </location>
</feature>
<evidence type="ECO:0000256" key="6">
    <source>
        <dbReference type="ARBA" id="ARBA00023136"/>
    </source>
</evidence>
<feature type="transmembrane region" description="Helical" evidence="8">
    <location>
        <begin position="449"/>
        <end position="473"/>
    </location>
</feature>
<sequence>MENSSPRKRIIPHKLFIAINWSLALIHGIALAFLVHYRASFFFQDPQTRATPSLPWLLLFLSELSLCFVWLIGLPFRWRPTNRAVLPEELPRDDDLPPLDVFVFTADPNSEPTVDVMNTVVSAMALDYPAEKLHVYLSDDAGASVTLHGMREAWKFARSWLPFCRKYGVKTRCPKAYFSAANNEEQNRYHWSPEFIEERDKIKEKYEMFRESILYYKEEDDDHLGSRGRSNSRDHQAKIEVGFLYQSVVEDFLTGFTLHCKGWKSIFLNPARPQFLGTITTNLNEGLIQTTRWISGSVEVGISKFCPLIYGPLKMSLLQSMCYAELSLYPPFWCLSSWCIATIPQLCLLYGIPLYPEVSSSFFLVFLFVFISSLSRQLYEVLVTGGSIRIMINAHRAWMMKTVTCHFYGSLDAIMKKFGLREASFLPTNKVEDDEHVKRYQKGIFDFQIATMFLAPLVTIVILNMASLFAGIIRIIISGNWDKMFAQVFLSFYILVISYPILEGMVLRKDRGQIRSSVTLRSAILCMIFLSLGPVILLY</sequence>
<dbReference type="GO" id="GO:0030244">
    <property type="term" value="P:cellulose biosynthetic process"/>
    <property type="evidence" value="ECO:0007669"/>
    <property type="project" value="InterPro"/>
</dbReference>
<evidence type="ECO:0000256" key="4">
    <source>
        <dbReference type="ARBA" id="ARBA00022692"/>
    </source>
</evidence>
<evidence type="ECO:0000313" key="10">
    <source>
        <dbReference type="Proteomes" id="UP001141552"/>
    </source>
</evidence>
<feature type="transmembrane region" description="Helical" evidence="8">
    <location>
        <begin position="358"/>
        <end position="379"/>
    </location>
</feature>
<dbReference type="EMBL" id="JAKUCV010005675">
    <property type="protein sequence ID" value="KAJ4830300.1"/>
    <property type="molecule type" value="Genomic_DNA"/>
</dbReference>
<reference evidence="9" key="2">
    <citation type="journal article" date="2023" name="Plants (Basel)">
        <title>Annotation of the Turnera subulata (Passifloraceae) Draft Genome Reveals the S-Locus Evolved after the Divergence of Turneroideae from Passifloroideae in a Stepwise Manner.</title>
        <authorList>
            <person name="Henning P.M."/>
            <person name="Roalson E.H."/>
            <person name="Mir W."/>
            <person name="McCubbin A.G."/>
            <person name="Shore J.S."/>
        </authorList>
    </citation>
    <scope>NUCLEOTIDE SEQUENCE</scope>
    <source>
        <strain evidence="9">F60SS</strain>
    </source>
</reference>
<keyword evidence="3" id="KW-0808">Transferase</keyword>
<gene>
    <name evidence="9" type="ORF">Tsubulata_048122</name>
</gene>
<dbReference type="GO" id="GO:0071555">
    <property type="term" value="P:cell wall organization"/>
    <property type="evidence" value="ECO:0007669"/>
    <property type="project" value="UniProtKB-KW"/>
</dbReference>
<evidence type="ECO:0000256" key="8">
    <source>
        <dbReference type="SAM" id="Phobius"/>
    </source>
</evidence>
<dbReference type="OrthoDB" id="72851at2759"/>
<feature type="transmembrane region" description="Helical" evidence="8">
    <location>
        <begin position="56"/>
        <end position="76"/>
    </location>
</feature>
<keyword evidence="10" id="KW-1185">Reference proteome</keyword>
<keyword evidence="2" id="KW-0328">Glycosyltransferase</keyword>
<proteinExistence type="predicted"/>
<evidence type="ECO:0000256" key="1">
    <source>
        <dbReference type="ARBA" id="ARBA00004127"/>
    </source>
</evidence>
<dbReference type="GO" id="GO:0016760">
    <property type="term" value="F:cellulose synthase (UDP-forming) activity"/>
    <property type="evidence" value="ECO:0007669"/>
    <property type="project" value="InterPro"/>
</dbReference>
<feature type="transmembrane region" description="Helical" evidence="8">
    <location>
        <begin position="518"/>
        <end position="538"/>
    </location>
</feature>
<dbReference type="InterPro" id="IPR029044">
    <property type="entry name" value="Nucleotide-diphossugar_trans"/>
</dbReference>
<dbReference type="Gene3D" id="3.90.550.10">
    <property type="entry name" value="Spore Coat Polysaccharide Biosynthesis Protein SpsA, Chain A"/>
    <property type="match status" value="1"/>
</dbReference>
<dbReference type="GO" id="GO:0016020">
    <property type="term" value="C:membrane"/>
    <property type="evidence" value="ECO:0007669"/>
    <property type="project" value="InterPro"/>
</dbReference>
<evidence type="ECO:0000256" key="5">
    <source>
        <dbReference type="ARBA" id="ARBA00022989"/>
    </source>
</evidence>
<dbReference type="Pfam" id="PF03552">
    <property type="entry name" value="Cellulose_synt"/>
    <property type="match status" value="2"/>
</dbReference>
<name>A0A9Q0FGJ3_9ROSI</name>
<dbReference type="PANTHER" id="PTHR13301">
    <property type="entry name" value="X-BOX TRANSCRIPTION FACTOR-RELATED"/>
    <property type="match status" value="1"/>
</dbReference>
<evidence type="ECO:0000256" key="3">
    <source>
        <dbReference type="ARBA" id="ARBA00022679"/>
    </source>
</evidence>
<evidence type="ECO:0008006" key="11">
    <source>
        <dbReference type="Google" id="ProtNLM"/>
    </source>
</evidence>
<organism evidence="9 10">
    <name type="scientific">Turnera subulata</name>
    <dbReference type="NCBI Taxonomy" id="218843"/>
    <lineage>
        <taxon>Eukaryota</taxon>
        <taxon>Viridiplantae</taxon>
        <taxon>Streptophyta</taxon>
        <taxon>Embryophyta</taxon>
        <taxon>Tracheophyta</taxon>
        <taxon>Spermatophyta</taxon>
        <taxon>Magnoliopsida</taxon>
        <taxon>eudicotyledons</taxon>
        <taxon>Gunneridae</taxon>
        <taxon>Pentapetalae</taxon>
        <taxon>rosids</taxon>
        <taxon>fabids</taxon>
        <taxon>Malpighiales</taxon>
        <taxon>Passifloraceae</taxon>
        <taxon>Turnera</taxon>
    </lineage>
</organism>
<dbReference type="FunFam" id="3.90.550.10:FF:000194">
    <property type="entry name" value="Cellulose synthase-like protein G2 isoform A"/>
    <property type="match status" value="1"/>
</dbReference>
<feature type="transmembrane region" description="Helical" evidence="8">
    <location>
        <begin position="485"/>
        <end position="506"/>
    </location>
</feature>
<dbReference type="Proteomes" id="UP001141552">
    <property type="component" value="Unassembled WGS sequence"/>
</dbReference>
<accession>A0A9Q0FGJ3</accession>
<evidence type="ECO:0000256" key="2">
    <source>
        <dbReference type="ARBA" id="ARBA00022676"/>
    </source>
</evidence>
<dbReference type="InterPro" id="IPR005150">
    <property type="entry name" value="Cellulose_synth"/>
</dbReference>
<dbReference type="AlphaFoldDB" id="A0A9Q0FGJ3"/>
<evidence type="ECO:0000256" key="7">
    <source>
        <dbReference type="ARBA" id="ARBA00023316"/>
    </source>
</evidence>
<comment type="subcellular location">
    <subcellularLocation>
        <location evidence="1">Endomembrane system</location>
        <topology evidence="1">Multi-pass membrane protein</topology>
    </subcellularLocation>
</comment>
<feature type="transmembrane region" description="Helical" evidence="8">
    <location>
        <begin position="15"/>
        <end position="36"/>
    </location>
</feature>
<dbReference type="GO" id="GO:0012505">
    <property type="term" value="C:endomembrane system"/>
    <property type="evidence" value="ECO:0007669"/>
    <property type="project" value="UniProtKB-SubCell"/>
</dbReference>